<dbReference type="AlphaFoldDB" id="A0A1L1PC40"/>
<protein>
    <recommendedName>
        <fullName evidence="4">H-NS histone family protein</fullName>
    </recommendedName>
</protein>
<gene>
    <name evidence="2" type="ORF">BN948_01930</name>
</gene>
<evidence type="ECO:0000256" key="1">
    <source>
        <dbReference type="SAM" id="MobiDB-lite"/>
    </source>
</evidence>
<accession>A0A1L1PC40</accession>
<feature type="region of interest" description="Disordered" evidence="1">
    <location>
        <begin position="78"/>
        <end position="98"/>
    </location>
</feature>
<reference evidence="3" key="1">
    <citation type="submission" date="2014-11" db="EMBL/GenBank/DDBJ databases">
        <title>Draft genome sequence of Hydrogenophaga intermedia S1.</title>
        <authorList>
            <person name="Gan H.M."/>
            <person name="Chew T.H."/>
            <person name="Stolz A."/>
        </authorList>
    </citation>
    <scope>NUCLEOTIDE SEQUENCE [LARGE SCALE GENOMIC DNA]</scope>
    <source>
        <strain evidence="3">S1</strain>
    </source>
</reference>
<evidence type="ECO:0000313" key="2">
    <source>
        <dbReference type="EMBL" id="CDN87508.1"/>
    </source>
</evidence>
<sequence length="139" mass="15526">MTNTERDTSRMSATELREYAEQLMKQAEEQSTKEFESTMNFLSDKLAHMGKTKKDAVIHLIKMMKSFEAEATLQELVGGPSGARPKERNDLDSAGCPPEVGVTYQLPSGETWIRRSKAGATKKEFAIHAKSTTWVAMKP</sequence>
<keyword evidence="3" id="KW-1185">Reference proteome</keyword>
<dbReference type="EMBL" id="CCAE010000011">
    <property type="protein sequence ID" value="CDN87508.1"/>
    <property type="molecule type" value="Genomic_DNA"/>
</dbReference>
<name>A0A1L1PC40_HYDIT</name>
<organism evidence="2 3">
    <name type="scientific">Hydrogenophaga intermedia</name>
    <dbReference type="NCBI Taxonomy" id="65786"/>
    <lineage>
        <taxon>Bacteria</taxon>
        <taxon>Pseudomonadati</taxon>
        <taxon>Pseudomonadota</taxon>
        <taxon>Betaproteobacteria</taxon>
        <taxon>Burkholderiales</taxon>
        <taxon>Comamonadaceae</taxon>
        <taxon>Hydrogenophaga</taxon>
    </lineage>
</organism>
<evidence type="ECO:0008006" key="4">
    <source>
        <dbReference type="Google" id="ProtNLM"/>
    </source>
</evidence>
<dbReference type="Proteomes" id="UP000028878">
    <property type="component" value="Unassembled WGS sequence"/>
</dbReference>
<proteinExistence type="predicted"/>
<evidence type="ECO:0000313" key="3">
    <source>
        <dbReference type="Proteomes" id="UP000028878"/>
    </source>
</evidence>